<name>A0A0G0RIP0_9BACT</name>
<dbReference type="AlphaFoldDB" id="A0A0G0RIP0"/>
<organism evidence="1 2">
    <name type="scientific">Candidatus Yanofskybacteria bacterium GW2011_GWD2_39_48</name>
    <dbReference type="NCBI Taxonomy" id="1619031"/>
    <lineage>
        <taxon>Bacteria</taxon>
        <taxon>Candidatus Yanofskyibacteriota</taxon>
    </lineage>
</organism>
<reference evidence="1 2" key="1">
    <citation type="journal article" date="2015" name="Nature">
        <title>rRNA introns, odd ribosomes, and small enigmatic genomes across a large radiation of phyla.</title>
        <authorList>
            <person name="Brown C.T."/>
            <person name="Hug L.A."/>
            <person name="Thomas B.C."/>
            <person name="Sharon I."/>
            <person name="Castelle C.J."/>
            <person name="Singh A."/>
            <person name="Wilkins M.J."/>
            <person name="Williams K.H."/>
            <person name="Banfield J.F."/>
        </authorList>
    </citation>
    <scope>NUCLEOTIDE SEQUENCE [LARGE SCALE GENOMIC DNA]</scope>
</reference>
<feature type="non-terminal residue" evidence="1">
    <location>
        <position position="23"/>
    </location>
</feature>
<protein>
    <submittedName>
        <fullName evidence="1">Uncharacterized protein</fullName>
    </submittedName>
</protein>
<sequence length="23" mass="2506">MRLKDTIKMAAVGLSTNKTRSAL</sequence>
<dbReference type="Proteomes" id="UP000034764">
    <property type="component" value="Unassembled WGS sequence"/>
</dbReference>
<evidence type="ECO:0000313" key="2">
    <source>
        <dbReference type="Proteomes" id="UP000034764"/>
    </source>
</evidence>
<evidence type="ECO:0000313" key="1">
    <source>
        <dbReference type="EMBL" id="KKR22405.1"/>
    </source>
</evidence>
<accession>A0A0G0RIP0</accession>
<comment type="caution">
    <text evidence="1">The sequence shown here is derived from an EMBL/GenBank/DDBJ whole genome shotgun (WGS) entry which is preliminary data.</text>
</comment>
<proteinExistence type="predicted"/>
<dbReference type="EMBL" id="LBXD01000041">
    <property type="protein sequence ID" value="KKR22405.1"/>
    <property type="molecule type" value="Genomic_DNA"/>
</dbReference>
<gene>
    <name evidence="1" type="ORF">UT53_C0041G0001</name>
</gene>